<accession>A0ABX0X6R5</accession>
<reference evidence="1 2" key="1">
    <citation type="submission" date="2020-03" db="EMBL/GenBank/DDBJ databases">
        <title>Genomic Encyclopedia of Type Strains, Phase IV (KMG-IV): sequencing the most valuable type-strain genomes for metagenomic binning, comparative biology and taxonomic classification.</title>
        <authorList>
            <person name="Goeker M."/>
        </authorList>
    </citation>
    <scope>NUCLEOTIDE SEQUENCE [LARGE SCALE GENOMIC DNA]</scope>
    <source>
        <strain evidence="1 2">DSM 105096</strain>
    </source>
</reference>
<proteinExistence type="predicted"/>
<keyword evidence="2" id="KW-1185">Reference proteome</keyword>
<evidence type="ECO:0000313" key="2">
    <source>
        <dbReference type="Proteomes" id="UP000770785"/>
    </source>
</evidence>
<protein>
    <submittedName>
        <fullName evidence="1">Uncharacterized protein</fullName>
    </submittedName>
</protein>
<gene>
    <name evidence="1" type="ORF">GGR27_000397</name>
</gene>
<organism evidence="1 2">
    <name type="scientific">Neolewinella antarctica</name>
    <dbReference type="NCBI Taxonomy" id="442734"/>
    <lineage>
        <taxon>Bacteria</taxon>
        <taxon>Pseudomonadati</taxon>
        <taxon>Bacteroidota</taxon>
        <taxon>Saprospiria</taxon>
        <taxon>Saprospirales</taxon>
        <taxon>Lewinellaceae</taxon>
        <taxon>Neolewinella</taxon>
    </lineage>
</organism>
<dbReference type="EMBL" id="JAATJH010000001">
    <property type="protein sequence ID" value="NJC24916.1"/>
    <property type="molecule type" value="Genomic_DNA"/>
</dbReference>
<comment type="caution">
    <text evidence="1">The sequence shown here is derived from an EMBL/GenBank/DDBJ whole genome shotgun (WGS) entry which is preliminary data.</text>
</comment>
<dbReference type="Proteomes" id="UP000770785">
    <property type="component" value="Unassembled WGS sequence"/>
</dbReference>
<sequence>MPVKDAGDKTRQVIGGSHASVKFAFAPWPCRITILDCPVRTGYKF</sequence>
<name>A0ABX0X6R5_9BACT</name>
<evidence type="ECO:0000313" key="1">
    <source>
        <dbReference type="EMBL" id="NJC24916.1"/>
    </source>
</evidence>